<evidence type="ECO:0000313" key="10">
    <source>
        <dbReference type="EMBL" id="KAF2736859.1"/>
    </source>
</evidence>
<keyword evidence="4 8" id="KW-0805">Transcription regulation</keyword>
<feature type="non-terminal residue" evidence="10">
    <location>
        <position position="1"/>
    </location>
</feature>
<dbReference type="InterPro" id="IPR038566">
    <property type="entry name" value="Mediator_Med6_sf"/>
</dbReference>
<comment type="function">
    <text evidence="8">Component of the Mediator complex, a coactivator involved in the regulated transcription of nearly all RNA polymerase II-dependent genes. Mediator functions as a bridge to convey information from gene-specific regulatory proteins to the basal RNA polymerase II transcription machinery. Mediator is recruited to promoters by direct interactions with regulatory proteins and serves as a scaffold for the assembly of a functional preinitiation complex with RNA polymerase II and the general transcription factors.</text>
</comment>
<feature type="region of interest" description="Disordered" evidence="9">
    <location>
        <begin position="240"/>
        <end position="312"/>
    </location>
</feature>
<feature type="non-terminal residue" evidence="10">
    <location>
        <position position="312"/>
    </location>
</feature>
<comment type="subunit">
    <text evidence="8">Component of the Mediator complex.</text>
</comment>
<evidence type="ECO:0000256" key="5">
    <source>
        <dbReference type="ARBA" id="ARBA00023163"/>
    </source>
</evidence>
<keyword evidence="8" id="KW-0010">Activator</keyword>
<dbReference type="Proteomes" id="UP000799444">
    <property type="component" value="Unassembled WGS sequence"/>
</dbReference>
<dbReference type="GO" id="GO:0006357">
    <property type="term" value="P:regulation of transcription by RNA polymerase II"/>
    <property type="evidence" value="ECO:0007669"/>
    <property type="project" value="InterPro"/>
</dbReference>
<feature type="region of interest" description="Disordered" evidence="9">
    <location>
        <begin position="141"/>
        <end position="171"/>
    </location>
</feature>
<keyword evidence="5 8" id="KW-0804">Transcription</keyword>
<accession>A0A9P4V3M8</accession>
<feature type="compositionally biased region" description="Polar residues" evidence="9">
    <location>
        <begin position="302"/>
        <end position="312"/>
    </location>
</feature>
<organism evidence="10 11">
    <name type="scientific">Polyplosphaeria fusca</name>
    <dbReference type="NCBI Taxonomy" id="682080"/>
    <lineage>
        <taxon>Eukaryota</taxon>
        <taxon>Fungi</taxon>
        <taxon>Dikarya</taxon>
        <taxon>Ascomycota</taxon>
        <taxon>Pezizomycotina</taxon>
        <taxon>Dothideomycetes</taxon>
        <taxon>Pleosporomycetidae</taxon>
        <taxon>Pleosporales</taxon>
        <taxon>Tetraplosphaeriaceae</taxon>
        <taxon>Polyplosphaeria</taxon>
    </lineage>
</organism>
<sequence length="312" mass="33833">WYFMGSPFFDPQSNNLQLFNDSFHMGQEGVAIKTDRKRFEHVLQERFRTGVQFIVTAEPQEPGQPWVIQRQNRQEVEDPDGTMRIETKIEGTFFTLGTVIRMAPSLLDIIRSNLLAITVRLQSVFDICQGLETWSPSTGHTYLPPTYEDEPQAPLGAGSRAASPGPSEAGAVSMQPLESITNEFNDDFFCESLALANRYGNEYMDENPLQGEPGAFVFTSTTQQVEARNKALAEAQASAAASSSGLGVPIKNEPGLTPSSSVAPTPKPTPAALDAASRKASVANKAPQATKKERRKSKGVVSPTSPTAPTLG</sequence>
<dbReference type="InterPro" id="IPR007018">
    <property type="entry name" value="Mediator_Med6"/>
</dbReference>
<evidence type="ECO:0000256" key="1">
    <source>
        <dbReference type="ARBA" id="ARBA00004123"/>
    </source>
</evidence>
<reference evidence="10" key="1">
    <citation type="journal article" date="2020" name="Stud. Mycol.">
        <title>101 Dothideomycetes genomes: a test case for predicting lifestyles and emergence of pathogens.</title>
        <authorList>
            <person name="Haridas S."/>
            <person name="Albert R."/>
            <person name="Binder M."/>
            <person name="Bloem J."/>
            <person name="Labutti K."/>
            <person name="Salamov A."/>
            <person name="Andreopoulos B."/>
            <person name="Baker S."/>
            <person name="Barry K."/>
            <person name="Bills G."/>
            <person name="Bluhm B."/>
            <person name="Cannon C."/>
            <person name="Castanera R."/>
            <person name="Culley D."/>
            <person name="Daum C."/>
            <person name="Ezra D."/>
            <person name="Gonzalez J."/>
            <person name="Henrissat B."/>
            <person name="Kuo A."/>
            <person name="Liang C."/>
            <person name="Lipzen A."/>
            <person name="Lutzoni F."/>
            <person name="Magnuson J."/>
            <person name="Mondo S."/>
            <person name="Nolan M."/>
            <person name="Ohm R."/>
            <person name="Pangilinan J."/>
            <person name="Park H.-J."/>
            <person name="Ramirez L."/>
            <person name="Alfaro M."/>
            <person name="Sun H."/>
            <person name="Tritt A."/>
            <person name="Yoshinaga Y."/>
            <person name="Zwiers L.-H."/>
            <person name="Turgeon B."/>
            <person name="Goodwin S."/>
            <person name="Spatafora J."/>
            <person name="Crous P."/>
            <person name="Grigoriev I."/>
        </authorList>
    </citation>
    <scope>NUCLEOTIDE SEQUENCE</scope>
    <source>
        <strain evidence="10">CBS 125425</strain>
    </source>
</reference>
<evidence type="ECO:0000256" key="3">
    <source>
        <dbReference type="ARBA" id="ARBA00020634"/>
    </source>
</evidence>
<dbReference type="Gene3D" id="3.10.450.580">
    <property type="entry name" value="Mediator complex, subunit Med6"/>
    <property type="match status" value="1"/>
</dbReference>
<dbReference type="GO" id="GO:0003712">
    <property type="term" value="F:transcription coregulator activity"/>
    <property type="evidence" value="ECO:0007669"/>
    <property type="project" value="InterPro"/>
</dbReference>
<dbReference type="OrthoDB" id="344220at2759"/>
<evidence type="ECO:0000256" key="2">
    <source>
        <dbReference type="ARBA" id="ARBA00007526"/>
    </source>
</evidence>
<keyword evidence="11" id="KW-1185">Reference proteome</keyword>
<proteinExistence type="inferred from homology"/>
<protein>
    <recommendedName>
        <fullName evidence="3 8">Mediator of RNA polymerase II transcription subunit 6</fullName>
    </recommendedName>
    <alternativeName>
        <fullName evidence="7 8">Mediator complex subunit 6</fullName>
    </alternativeName>
</protein>
<gene>
    <name evidence="8" type="primary">MED6</name>
    <name evidence="10" type="ORF">EJ04DRAFT_413594</name>
</gene>
<comment type="similarity">
    <text evidence="2 8">Belongs to the Mediator complex subunit 6 family.</text>
</comment>
<dbReference type="AlphaFoldDB" id="A0A9P4V3M8"/>
<evidence type="ECO:0000256" key="8">
    <source>
        <dbReference type="RuleBase" id="RU364143"/>
    </source>
</evidence>
<evidence type="ECO:0000256" key="6">
    <source>
        <dbReference type="ARBA" id="ARBA00023242"/>
    </source>
</evidence>
<evidence type="ECO:0000256" key="4">
    <source>
        <dbReference type="ARBA" id="ARBA00023015"/>
    </source>
</evidence>
<name>A0A9P4V3M8_9PLEO</name>
<comment type="caution">
    <text evidence="10">The sequence shown here is derived from an EMBL/GenBank/DDBJ whole genome shotgun (WGS) entry which is preliminary data.</text>
</comment>
<comment type="subcellular location">
    <subcellularLocation>
        <location evidence="1 8">Nucleus</location>
    </subcellularLocation>
</comment>
<keyword evidence="6 8" id="KW-0539">Nucleus</keyword>
<dbReference type="PANTHER" id="PTHR13104">
    <property type="entry name" value="MED-6-RELATED"/>
    <property type="match status" value="1"/>
</dbReference>
<dbReference type="EMBL" id="ML996121">
    <property type="protein sequence ID" value="KAF2736859.1"/>
    <property type="molecule type" value="Genomic_DNA"/>
</dbReference>
<evidence type="ECO:0000256" key="7">
    <source>
        <dbReference type="ARBA" id="ARBA00031259"/>
    </source>
</evidence>
<evidence type="ECO:0000313" key="11">
    <source>
        <dbReference type="Proteomes" id="UP000799444"/>
    </source>
</evidence>
<dbReference type="Pfam" id="PF04934">
    <property type="entry name" value="Med6"/>
    <property type="match status" value="1"/>
</dbReference>
<evidence type="ECO:0000256" key="9">
    <source>
        <dbReference type="SAM" id="MobiDB-lite"/>
    </source>
</evidence>
<dbReference type="GO" id="GO:0016592">
    <property type="term" value="C:mediator complex"/>
    <property type="evidence" value="ECO:0007669"/>
    <property type="project" value="InterPro"/>
</dbReference>